<gene>
    <name evidence="1" type="ORF">rsdtw13_40690</name>
</gene>
<comment type="caution">
    <text evidence="1">The sequence shown here is derived from an EMBL/GenBank/DDBJ whole genome shotgun (WGS) entry which is preliminary data.</text>
</comment>
<evidence type="ECO:0000313" key="1">
    <source>
        <dbReference type="EMBL" id="GKX68811.1"/>
    </source>
</evidence>
<keyword evidence="2" id="KW-1185">Reference proteome</keyword>
<dbReference type="EMBL" id="BROD01000001">
    <property type="protein sequence ID" value="GKX68811.1"/>
    <property type="molecule type" value="Genomic_DNA"/>
</dbReference>
<reference evidence="1" key="1">
    <citation type="journal article" date="2025" name="Int. J. Syst. Evol. Microbiol.">
        <title>Inconstantimicrobium mannanitabidum sp. nov., a novel member of the family Clostridiaceae isolated from anoxic soil under the treatment of reductive soil disinfestation.</title>
        <authorList>
            <person name="Ueki A."/>
            <person name="Tonouchi A."/>
            <person name="Honma S."/>
            <person name="Kaku N."/>
            <person name="Ueki K."/>
        </authorList>
    </citation>
    <scope>NUCLEOTIDE SEQUENCE</scope>
    <source>
        <strain evidence="1">TW13</strain>
    </source>
</reference>
<proteinExistence type="predicted"/>
<keyword evidence="1" id="KW-0687">Ribonucleoprotein</keyword>
<sequence>MIDRLQGVKVIGIKQCKKAMNNGEGKVLYVAQDADMKLLESLLELAKQNNIEVRFIDSMRILGKMCGIDVGASATIILNK</sequence>
<evidence type="ECO:0000313" key="2">
    <source>
        <dbReference type="Proteomes" id="UP001058074"/>
    </source>
</evidence>
<keyword evidence="1" id="KW-0689">Ribosomal protein</keyword>
<dbReference type="Proteomes" id="UP001058074">
    <property type="component" value="Unassembled WGS sequence"/>
</dbReference>
<protein>
    <submittedName>
        <fullName evidence="1">50S ribosomal protein L7ae</fullName>
    </submittedName>
</protein>
<name>A0ACB5RI99_9CLOT</name>
<accession>A0ACB5RI99</accession>
<organism evidence="1 2">
    <name type="scientific">Inconstantimicrobium mannanitabidum</name>
    <dbReference type="NCBI Taxonomy" id="1604901"/>
    <lineage>
        <taxon>Bacteria</taxon>
        <taxon>Bacillati</taxon>
        <taxon>Bacillota</taxon>
        <taxon>Clostridia</taxon>
        <taxon>Eubacteriales</taxon>
        <taxon>Clostridiaceae</taxon>
        <taxon>Inconstantimicrobium</taxon>
    </lineage>
</organism>